<organism evidence="11 12">
    <name type="scientific">Deinandra increscens subsp. villosa</name>
    <dbReference type="NCBI Taxonomy" id="3103831"/>
    <lineage>
        <taxon>Eukaryota</taxon>
        <taxon>Viridiplantae</taxon>
        <taxon>Streptophyta</taxon>
        <taxon>Embryophyta</taxon>
        <taxon>Tracheophyta</taxon>
        <taxon>Spermatophyta</taxon>
        <taxon>Magnoliopsida</taxon>
        <taxon>eudicotyledons</taxon>
        <taxon>Gunneridae</taxon>
        <taxon>Pentapetalae</taxon>
        <taxon>asterids</taxon>
        <taxon>campanulids</taxon>
        <taxon>Asterales</taxon>
        <taxon>Asteraceae</taxon>
        <taxon>Asteroideae</taxon>
        <taxon>Heliantheae alliance</taxon>
        <taxon>Madieae</taxon>
        <taxon>Madiinae</taxon>
        <taxon>Deinandra</taxon>
    </lineage>
</organism>
<dbReference type="PRINTS" id="PR00385">
    <property type="entry name" value="P450"/>
</dbReference>
<keyword evidence="8" id="KW-0472">Membrane</keyword>
<evidence type="ECO:0000256" key="4">
    <source>
        <dbReference type="ARBA" id="ARBA00022723"/>
    </source>
</evidence>
<evidence type="ECO:0000256" key="6">
    <source>
        <dbReference type="ARBA" id="ARBA00023004"/>
    </source>
</evidence>
<dbReference type="InterPro" id="IPR050651">
    <property type="entry name" value="Plant_Cytochrome_P450_Monoox"/>
</dbReference>
<dbReference type="PROSITE" id="PS00086">
    <property type="entry name" value="CYTOCHROME_P450"/>
    <property type="match status" value="1"/>
</dbReference>
<keyword evidence="3 9" id="KW-0349">Heme</keyword>
<evidence type="ECO:0000256" key="5">
    <source>
        <dbReference type="ARBA" id="ARBA00023002"/>
    </source>
</evidence>
<evidence type="ECO:0000256" key="7">
    <source>
        <dbReference type="ARBA" id="ARBA00023033"/>
    </source>
</evidence>
<dbReference type="GO" id="GO:0016020">
    <property type="term" value="C:membrane"/>
    <property type="evidence" value="ECO:0007669"/>
    <property type="project" value="UniProtKB-SubCell"/>
</dbReference>
<evidence type="ECO:0000256" key="1">
    <source>
        <dbReference type="ARBA" id="ARBA00004370"/>
    </source>
</evidence>
<evidence type="ECO:0000256" key="3">
    <source>
        <dbReference type="ARBA" id="ARBA00022617"/>
    </source>
</evidence>
<dbReference type="PANTHER" id="PTHR47947:SF24">
    <property type="entry name" value="ISOFLAVONE 2'-HYDROXYLASE-LIKE"/>
    <property type="match status" value="1"/>
</dbReference>
<dbReference type="GO" id="GO:0016705">
    <property type="term" value="F:oxidoreductase activity, acting on paired donors, with incorporation or reduction of molecular oxygen"/>
    <property type="evidence" value="ECO:0007669"/>
    <property type="project" value="InterPro"/>
</dbReference>
<dbReference type="EMBL" id="JBCNJP010000025">
    <property type="protein sequence ID" value="KAK9053944.1"/>
    <property type="molecule type" value="Genomic_DNA"/>
</dbReference>
<evidence type="ECO:0000256" key="8">
    <source>
        <dbReference type="ARBA" id="ARBA00023136"/>
    </source>
</evidence>
<dbReference type="Pfam" id="PF00067">
    <property type="entry name" value="p450"/>
    <property type="match status" value="1"/>
</dbReference>
<keyword evidence="6 9" id="KW-0408">Iron</keyword>
<evidence type="ECO:0008006" key="13">
    <source>
        <dbReference type="Google" id="ProtNLM"/>
    </source>
</evidence>
<evidence type="ECO:0000256" key="2">
    <source>
        <dbReference type="ARBA" id="ARBA00010617"/>
    </source>
</evidence>
<dbReference type="InterPro" id="IPR036396">
    <property type="entry name" value="Cyt_P450_sf"/>
</dbReference>
<comment type="caution">
    <text evidence="11">The sequence shown here is derived from an EMBL/GenBank/DDBJ whole genome shotgun (WGS) entry which is preliminary data.</text>
</comment>
<reference evidence="11 12" key="1">
    <citation type="submission" date="2024-04" db="EMBL/GenBank/DDBJ databases">
        <title>The reference genome of an endangered Asteraceae, Deinandra increscens subsp. villosa, native to the Central Coast of California.</title>
        <authorList>
            <person name="Guilliams M."/>
            <person name="Hasenstab-Lehman K."/>
            <person name="Meyer R."/>
            <person name="Mcevoy S."/>
        </authorList>
    </citation>
    <scope>NUCLEOTIDE SEQUENCE [LARGE SCALE GENOMIC DNA]</scope>
    <source>
        <tissue evidence="11">Leaf</tissue>
    </source>
</reference>
<keyword evidence="5 10" id="KW-0560">Oxidoreductase</keyword>
<protein>
    <recommendedName>
        <fullName evidence="13">Cytochrome P450</fullName>
    </recommendedName>
</protein>
<dbReference type="InterPro" id="IPR002401">
    <property type="entry name" value="Cyt_P450_E_grp-I"/>
</dbReference>
<evidence type="ECO:0000313" key="11">
    <source>
        <dbReference type="EMBL" id="KAK9053944.1"/>
    </source>
</evidence>
<dbReference type="PRINTS" id="PR00463">
    <property type="entry name" value="EP450I"/>
</dbReference>
<sequence length="503" mass="56986">MEVQYLYISLLLLLASYLFTSQIRRKFSNLPPTVFPSIPLIGHLYLLKQPLYRTLAKISAKHGPIVQLQLGFRRVLVVSSPSAAEECFTKKNDVVFANRPKLLFGKIIGANYTSIVSSPYGDNWRNLRRISSMEILSVHRLNEFHDVRVEENRLLIRNLRSSSSPVNAKVMLYELTLNVMTRMISGKRYFGVDDRELEEEGKRFRDILDEGFLLAGASNVGDYLPILSWLGIKGLEKRLIALQKRMDVFFQGLIEQLRKSKGAEVVNGKKTMIELLLSLQESEPEYYTDAMIRSFVVDLLAAGSETSAGTMEWAMSLLVNHPLVLKKAQDEIDRVIGNARLVDEPDIAKLPYLRCIINETLRLYPAGPLLVPRESSEDCVVGGYKIPGGTILIVNQWAIHHDPKVWDDPERFNPERFDGLEGNRDGFKFMPFGSGRRSCPGEGLAVRMLWMTLGSIIQCFDWERVSGDMVDMTESPGLSMPKAAPLMTKCKPRLEMRKLLSDL</sequence>
<dbReference type="CDD" id="cd20653">
    <property type="entry name" value="CYP81"/>
    <property type="match status" value="1"/>
</dbReference>
<name>A0AAP0CBS8_9ASTR</name>
<dbReference type="InterPro" id="IPR001128">
    <property type="entry name" value="Cyt_P450"/>
</dbReference>
<dbReference type="Proteomes" id="UP001408789">
    <property type="component" value="Unassembled WGS sequence"/>
</dbReference>
<evidence type="ECO:0000256" key="9">
    <source>
        <dbReference type="PIRSR" id="PIRSR602401-1"/>
    </source>
</evidence>
<gene>
    <name evidence="11" type="ORF">SSX86_025019</name>
</gene>
<keyword evidence="12" id="KW-1185">Reference proteome</keyword>
<proteinExistence type="inferred from homology"/>
<dbReference type="GO" id="GO:0005506">
    <property type="term" value="F:iron ion binding"/>
    <property type="evidence" value="ECO:0007669"/>
    <property type="project" value="InterPro"/>
</dbReference>
<feature type="binding site" description="axial binding residue" evidence="9">
    <location>
        <position position="439"/>
    </location>
    <ligand>
        <name>heme</name>
        <dbReference type="ChEBI" id="CHEBI:30413"/>
    </ligand>
    <ligandPart>
        <name>Fe</name>
        <dbReference type="ChEBI" id="CHEBI:18248"/>
    </ligandPart>
</feature>
<evidence type="ECO:0000313" key="12">
    <source>
        <dbReference type="Proteomes" id="UP001408789"/>
    </source>
</evidence>
<dbReference type="FunFam" id="1.10.630.10:FF:000023">
    <property type="entry name" value="Cytochrome P450 family protein"/>
    <property type="match status" value="1"/>
</dbReference>
<comment type="similarity">
    <text evidence="2 10">Belongs to the cytochrome P450 family.</text>
</comment>
<accession>A0AAP0CBS8</accession>
<dbReference type="PANTHER" id="PTHR47947">
    <property type="entry name" value="CYTOCHROME P450 82C3-RELATED"/>
    <property type="match status" value="1"/>
</dbReference>
<dbReference type="GO" id="GO:0020037">
    <property type="term" value="F:heme binding"/>
    <property type="evidence" value="ECO:0007669"/>
    <property type="project" value="InterPro"/>
</dbReference>
<dbReference type="SUPFAM" id="SSF48264">
    <property type="entry name" value="Cytochrome P450"/>
    <property type="match status" value="1"/>
</dbReference>
<dbReference type="GO" id="GO:0004497">
    <property type="term" value="F:monooxygenase activity"/>
    <property type="evidence" value="ECO:0007669"/>
    <property type="project" value="UniProtKB-KW"/>
</dbReference>
<keyword evidence="7 10" id="KW-0503">Monooxygenase</keyword>
<dbReference type="InterPro" id="IPR017972">
    <property type="entry name" value="Cyt_P450_CS"/>
</dbReference>
<comment type="subcellular location">
    <subcellularLocation>
        <location evidence="1">Membrane</location>
    </subcellularLocation>
</comment>
<dbReference type="Gene3D" id="1.10.630.10">
    <property type="entry name" value="Cytochrome P450"/>
    <property type="match status" value="1"/>
</dbReference>
<keyword evidence="4 9" id="KW-0479">Metal-binding</keyword>
<comment type="cofactor">
    <cofactor evidence="9">
        <name>heme</name>
        <dbReference type="ChEBI" id="CHEBI:30413"/>
    </cofactor>
</comment>
<dbReference type="AlphaFoldDB" id="A0AAP0CBS8"/>
<evidence type="ECO:0000256" key="10">
    <source>
        <dbReference type="RuleBase" id="RU000461"/>
    </source>
</evidence>